<dbReference type="GO" id="GO:0046872">
    <property type="term" value="F:metal ion binding"/>
    <property type="evidence" value="ECO:0007669"/>
    <property type="project" value="UniProtKB-KW"/>
</dbReference>
<evidence type="ECO:0000256" key="2">
    <source>
        <dbReference type="ARBA" id="ARBA00022723"/>
    </source>
</evidence>
<keyword evidence="2" id="KW-0479">Metal-binding</keyword>
<evidence type="ECO:0000313" key="6">
    <source>
        <dbReference type="EMBL" id="PMS15779.1"/>
    </source>
</evidence>
<name>A0A2N7VF43_9BURK</name>
<dbReference type="PROSITE" id="PS51296">
    <property type="entry name" value="RIESKE"/>
    <property type="match status" value="1"/>
</dbReference>
<feature type="domain" description="Rieske" evidence="5">
    <location>
        <begin position="1"/>
        <end position="34"/>
    </location>
</feature>
<dbReference type="Pfam" id="PF00355">
    <property type="entry name" value="Rieske"/>
    <property type="match status" value="1"/>
</dbReference>
<evidence type="ECO:0000256" key="3">
    <source>
        <dbReference type="ARBA" id="ARBA00023004"/>
    </source>
</evidence>
<dbReference type="GO" id="GO:0051537">
    <property type="term" value="F:2 iron, 2 sulfur cluster binding"/>
    <property type="evidence" value="ECO:0007669"/>
    <property type="project" value="UniProtKB-KW"/>
</dbReference>
<evidence type="ECO:0000256" key="4">
    <source>
        <dbReference type="ARBA" id="ARBA00023014"/>
    </source>
</evidence>
<proteinExistence type="predicted"/>
<protein>
    <recommendedName>
        <fullName evidence="5">Rieske domain-containing protein</fullName>
    </recommendedName>
</protein>
<dbReference type="InterPro" id="IPR036922">
    <property type="entry name" value="Rieske_2Fe-2S_sf"/>
</dbReference>
<keyword evidence="7" id="KW-1185">Reference proteome</keyword>
<dbReference type="RefSeq" id="WP_102612887.1">
    <property type="nucleotide sequence ID" value="NZ_CADIKD010000031.1"/>
</dbReference>
<dbReference type="Gene3D" id="2.102.10.10">
    <property type="entry name" value="Rieske [2Fe-2S] iron-sulphur domain"/>
    <property type="match status" value="1"/>
</dbReference>
<comment type="caution">
    <text evidence="6">The sequence shown here is derived from an EMBL/GenBank/DDBJ whole genome shotgun (WGS) entry which is preliminary data.</text>
</comment>
<organism evidence="6 7">
    <name type="scientific">Trinickia soli</name>
    <dbReference type="NCBI Taxonomy" id="380675"/>
    <lineage>
        <taxon>Bacteria</taxon>
        <taxon>Pseudomonadati</taxon>
        <taxon>Pseudomonadota</taxon>
        <taxon>Betaproteobacteria</taxon>
        <taxon>Burkholderiales</taxon>
        <taxon>Burkholderiaceae</taxon>
        <taxon>Trinickia</taxon>
    </lineage>
</organism>
<accession>A0A2N7VF43</accession>
<dbReference type="InterPro" id="IPR017941">
    <property type="entry name" value="Rieske_2Fe-2S"/>
</dbReference>
<evidence type="ECO:0000313" key="7">
    <source>
        <dbReference type="Proteomes" id="UP000235347"/>
    </source>
</evidence>
<dbReference type="Proteomes" id="UP000235347">
    <property type="component" value="Unassembled WGS sequence"/>
</dbReference>
<dbReference type="AlphaFoldDB" id="A0A2N7VF43"/>
<evidence type="ECO:0000256" key="1">
    <source>
        <dbReference type="ARBA" id="ARBA00022714"/>
    </source>
</evidence>
<gene>
    <name evidence="6" type="ORF">C0Z19_26940</name>
</gene>
<evidence type="ECO:0000259" key="5">
    <source>
        <dbReference type="PROSITE" id="PS51296"/>
    </source>
</evidence>
<reference evidence="6 7" key="1">
    <citation type="submission" date="2018-01" db="EMBL/GenBank/DDBJ databases">
        <title>Whole genome analyses suggest that Burkholderia sensu lato contains two further novel genera in the rhizoxinica-symbiotica group Mycetohabitans gen. nov., and Trinickia gen. nov.: implications for the evolution of diazotrophy and nodulation in the Burkholderiaceae.</title>
        <authorList>
            <person name="Estrada-de los Santos P."/>
            <person name="Palmer M."/>
            <person name="Chavez-Ramirez B."/>
            <person name="Beukes C."/>
            <person name="Steenkamp E.T."/>
            <person name="Hirsch A.M."/>
            <person name="Manyaka P."/>
            <person name="Maluk M."/>
            <person name="Lafos M."/>
            <person name="Crook M."/>
            <person name="Gross E."/>
            <person name="Simon M.F."/>
            <person name="Bueno dos Reis Junior F."/>
            <person name="Poole P.S."/>
            <person name="Venter S.N."/>
            <person name="James E.K."/>
        </authorList>
    </citation>
    <scope>NUCLEOTIDE SEQUENCE [LARGE SCALE GENOMIC DNA]</scope>
    <source>
        <strain evidence="6 7">GP25-8</strain>
    </source>
</reference>
<sequence length="74" mass="8213">MGIGDAFLEIRGDAIECPYHGLRFDRTGQCVHSPHGDGRIPSAARVTRYSSFCTRKRSGASACVNDMPFRLFSY</sequence>
<keyword evidence="1" id="KW-0001">2Fe-2S</keyword>
<keyword evidence="3" id="KW-0408">Iron</keyword>
<dbReference type="SUPFAM" id="SSF50022">
    <property type="entry name" value="ISP domain"/>
    <property type="match status" value="1"/>
</dbReference>
<keyword evidence="4" id="KW-0411">Iron-sulfur</keyword>
<dbReference type="EMBL" id="PNYB01000042">
    <property type="protein sequence ID" value="PMS15779.1"/>
    <property type="molecule type" value="Genomic_DNA"/>
</dbReference>